<keyword evidence="1" id="KW-1133">Transmembrane helix</keyword>
<name>A0A4P6ZHK0_9FLAO</name>
<keyword evidence="4" id="KW-1185">Reference proteome</keyword>
<evidence type="ECO:0000313" key="4">
    <source>
        <dbReference type="Proteomes" id="UP000294419"/>
    </source>
</evidence>
<feature type="domain" description="Bacterial Pleckstrin homology" evidence="2">
    <location>
        <begin position="63"/>
        <end position="157"/>
    </location>
</feature>
<feature type="transmembrane region" description="Helical" evidence="1">
    <location>
        <begin position="40"/>
        <end position="60"/>
    </location>
</feature>
<feature type="transmembrane region" description="Helical" evidence="1">
    <location>
        <begin position="15"/>
        <end position="34"/>
    </location>
</feature>
<dbReference type="Proteomes" id="UP000294419">
    <property type="component" value="Chromosome"/>
</dbReference>
<keyword evidence="1" id="KW-0812">Transmembrane</keyword>
<evidence type="ECO:0000313" key="3">
    <source>
        <dbReference type="EMBL" id="QBO59129.1"/>
    </source>
</evidence>
<dbReference type="RefSeq" id="WP_133440494.1">
    <property type="nucleotide sequence ID" value="NZ_CP037954.1"/>
</dbReference>
<evidence type="ECO:0000259" key="2">
    <source>
        <dbReference type="Pfam" id="PF10882"/>
    </source>
</evidence>
<proteinExistence type="predicted"/>
<dbReference type="EMBL" id="CP037954">
    <property type="protein sequence ID" value="QBO59129.1"/>
    <property type="molecule type" value="Genomic_DNA"/>
</dbReference>
<reference evidence="3 4" key="1">
    <citation type="submission" date="2019-03" db="EMBL/GenBank/DDBJ databases">
        <authorList>
            <person name="Kim H."/>
            <person name="Yu S.-M."/>
        </authorList>
    </citation>
    <scope>NUCLEOTIDE SEQUENCE [LARGE SCALE GENOMIC DNA]</scope>
    <source>
        <strain evidence="3 4">NBC122</strain>
    </source>
</reference>
<dbReference type="AlphaFoldDB" id="A0A4P6ZHK0"/>
<dbReference type="KEGG" id="csal:NBC122_02324"/>
<dbReference type="InterPro" id="IPR027783">
    <property type="entry name" value="Bacterial_PH-related"/>
</dbReference>
<dbReference type="OrthoDB" id="1262787at2"/>
<accession>A0A4P6ZHK0</accession>
<keyword evidence="1" id="KW-0472">Membrane</keyword>
<gene>
    <name evidence="3" type="ORF">NBC122_02324</name>
</gene>
<organism evidence="3 4">
    <name type="scientific">Chryseobacterium salivictor</name>
    <dbReference type="NCBI Taxonomy" id="2547600"/>
    <lineage>
        <taxon>Bacteria</taxon>
        <taxon>Pseudomonadati</taxon>
        <taxon>Bacteroidota</taxon>
        <taxon>Flavobacteriia</taxon>
        <taxon>Flavobacteriales</taxon>
        <taxon>Weeksellaceae</taxon>
        <taxon>Chryseobacterium group</taxon>
        <taxon>Chryseobacterium</taxon>
    </lineage>
</organism>
<dbReference type="Pfam" id="PF10882">
    <property type="entry name" value="bPH_5"/>
    <property type="match status" value="1"/>
</dbReference>
<protein>
    <recommendedName>
        <fullName evidence="2">Bacterial Pleckstrin homology domain-containing protein</fullName>
    </recommendedName>
</protein>
<sequence length="162" mass="18440">MKEFVTAKMDDRTKIFTLILLVLLPLLALSSFFMQPPKPVVSVVLTILLFSVIVISYGLVPKRIAISDDQILIRNLFGAVIININEIKTADKIEKTGLNLRTFGVGGLFGYFGYFNGRDVWYVTNIHKKVKMILKSGKIYMISPENPDNFLQEVHRRMSEMV</sequence>
<evidence type="ECO:0000256" key="1">
    <source>
        <dbReference type="SAM" id="Phobius"/>
    </source>
</evidence>